<evidence type="ECO:0000313" key="2">
    <source>
        <dbReference type="Proteomes" id="UP001054252"/>
    </source>
</evidence>
<dbReference type="Proteomes" id="UP001054252">
    <property type="component" value="Unassembled WGS sequence"/>
</dbReference>
<evidence type="ECO:0000313" key="1">
    <source>
        <dbReference type="EMBL" id="GKU94739.1"/>
    </source>
</evidence>
<dbReference type="EMBL" id="BPVZ01000008">
    <property type="protein sequence ID" value="GKU94739.1"/>
    <property type="molecule type" value="Genomic_DNA"/>
</dbReference>
<dbReference type="Gene3D" id="3.40.1500.20">
    <property type="match status" value="1"/>
</dbReference>
<reference evidence="1 2" key="1">
    <citation type="journal article" date="2021" name="Commun. Biol.">
        <title>The genome of Shorea leprosula (Dipterocarpaceae) highlights the ecological relevance of drought in aseasonal tropical rainforests.</title>
        <authorList>
            <person name="Ng K.K.S."/>
            <person name="Kobayashi M.J."/>
            <person name="Fawcett J.A."/>
            <person name="Hatakeyama M."/>
            <person name="Paape T."/>
            <person name="Ng C.H."/>
            <person name="Ang C.C."/>
            <person name="Tnah L.H."/>
            <person name="Lee C.T."/>
            <person name="Nishiyama T."/>
            <person name="Sese J."/>
            <person name="O'Brien M.J."/>
            <person name="Copetti D."/>
            <person name="Mohd Noor M.I."/>
            <person name="Ong R.C."/>
            <person name="Putra M."/>
            <person name="Sireger I.Z."/>
            <person name="Indrioko S."/>
            <person name="Kosugi Y."/>
            <person name="Izuno A."/>
            <person name="Isagi Y."/>
            <person name="Lee S.L."/>
            <person name="Shimizu K.K."/>
        </authorList>
    </citation>
    <scope>NUCLEOTIDE SEQUENCE [LARGE SCALE GENOMIC DNA]</scope>
    <source>
        <strain evidence="1">214</strain>
    </source>
</reference>
<sequence>MAAVVFRHFHHCVPLLLPAPHSLPSLSPLCSIPLPSSRPRTRAFSVSSSSSHASSPMDHSQKFMEFPFVSAPHRDLMVDLVSMIETRLDSQLGPDTLPPDVKYYHNQSGTAQGTLHSRSGLSSSKVDFILGSWLHCNLPTGGALNITSISAYLKASTDAPNFLIELIRSSPTSLVLILDLPPRKDLILHSEYLKTFYEDTRLDSLRQTLFKLPEVQLYFSPQLFIRCVISPTAIVIKIDTDAAGAGRIEEIIKDHISSAAKEALRIWLDQCACGERTVGEEERTYLEKRDELIKKRTIEIDLEKSLPRLFGPDVANRVIGVLREIYAV</sequence>
<comment type="caution">
    <text evidence="1">The sequence shown here is derived from an EMBL/GenBank/DDBJ whole genome shotgun (WGS) entry which is preliminary data.</text>
</comment>
<dbReference type="PANTHER" id="PTHR34685">
    <property type="entry name" value="RED CHLOROPHYLL CATABOLITE REDUCTASE, CHLOROPLASTIC"/>
    <property type="match status" value="1"/>
</dbReference>
<protein>
    <recommendedName>
        <fullName evidence="3">Red chlorophyll catabolite reductase</fullName>
    </recommendedName>
</protein>
<dbReference type="GO" id="GO:0015996">
    <property type="term" value="P:chlorophyll catabolic process"/>
    <property type="evidence" value="ECO:0007669"/>
    <property type="project" value="TreeGrafter"/>
</dbReference>
<dbReference type="GO" id="GO:0009507">
    <property type="term" value="C:chloroplast"/>
    <property type="evidence" value="ECO:0007669"/>
    <property type="project" value="TreeGrafter"/>
</dbReference>
<organism evidence="1 2">
    <name type="scientific">Rubroshorea leprosula</name>
    <dbReference type="NCBI Taxonomy" id="152421"/>
    <lineage>
        <taxon>Eukaryota</taxon>
        <taxon>Viridiplantae</taxon>
        <taxon>Streptophyta</taxon>
        <taxon>Embryophyta</taxon>
        <taxon>Tracheophyta</taxon>
        <taxon>Spermatophyta</taxon>
        <taxon>Magnoliopsida</taxon>
        <taxon>eudicotyledons</taxon>
        <taxon>Gunneridae</taxon>
        <taxon>Pentapetalae</taxon>
        <taxon>rosids</taxon>
        <taxon>malvids</taxon>
        <taxon>Malvales</taxon>
        <taxon>Dipterocarpaceae</taxon>
        <taxon>Rubroshorea</taxon>
    </lineage>
</organism>
<keyword evidence="2" id="KW-1185">Reference proteome</keyword>
<name>A0AAV5IAP7_9ROSI</name>
<dbReference type="GO" id="GO:0051743">
    <property type="term" value="F:red chlorophyll catabolite reductase activity"/>
    <property type="evidence" value="ECO:0007669"/>
    <property type="project" value="InterPro"/>
</dbReference>
<evidence type="ECO:0008006" key="3">
    <source>
        <dbReference type="Google" id="ProtNLM"/>
    </source>
</evidence>
<accession>A0AAV5IAP7</accession>
<dbReference type="Pfam" id="PF06405">
    <property type="entry name" value="RCC_reductase"/>
    <property type="match status" value="1"/>
</dbReference>
<dbReference type="PANTHER" id="PTHR34685:SF2">
    <property type="entry name" value="RED CHLOROPHYLL CATABOLITE REDUCTASE, CHLOROPLASTIC"/>
    <property type="match status" value="1"/>
</dbReference>
<dbReference type="InterPro" id="IPR009439">
    <property type="entry name" value="RCC_reductase"/>
</dbReference>
<gene>
    <name evidence="1" type="ORF">SLEP1_g8185</name>
</gene>
<proteinExistence type="predicted"/>
<dbReference type="AlphaFoldDB" id="A0AAV5IAP7"/>